<dbReference type="AlphaFoldDB" id="A0A1X1VKW5"/>
<organism evidence="2 3">
    <name type="scientific">Mycobacterium gastri</name>
    <dbReference type="NCBI Taxonomy" id="1777"/>
    <lineage>
        <taxon>Bacteria</taxon>
        <taxon>Bacillati</taxon>
        <taxon>Actinomycetota</taxon>
        <taxon>Actinomycetes</taxon>
        <taxon>Mycobacteriales</taxon>
        <taxon>Mycobacteriaceae</taxon>
        <taxon>Mycobacterium</taxon>
    </lineage>
</organism>
<evidence type="ECO:0000313" key="3">
    <source>
        <dbReference type="Proteomes" id="UP000193738"/>
    </source>
</evidence>
<evidence type="ECO:0000256" key="1">
    <source>
        <dbReference type="SAM" id="MobiDB-lite"/>
    </source>
</evidence>
<comment type="caution">
    <text evidence="2">The sequence shown here is derived from an EMBL/GenBank/DDBJ whole genome shotgun (WGS) entry which is preliminary data.</text>
</comment>
<feature type="region of interest" description="Disordered" evidence="1">
    <location>
        <begin position="32"/>
        <end position="80"/>
    </location>
</feature>
<accession>A0A1X1VKW5</accession>
<protein>
    <submittedName>
        <fullName evidence="2">Uncharacterized protein</fullName>
    </submittedName>
</protein>
<feature type="compositionally biased region" description="Basic and acidic residues" evidence="1">
    <location>
        <begin position="64"/>
        <end position="80"/>
    </location>
</feature>
<gene>
    <name evidence="2" type="ORF">AWC07_06505</name>
</gene>
<evidence type="ECO:0000313" key="2">
    <source>
        <dbReference type="EMBL" id="ORV69691.1"/>
    </source>
</evidence>
<dbReference type="Proteomes" id="UP000193738">
    <property type="component" value="Unassembled WGS sequence"/>
</dbReference>
<name>A0A1X1VKW5_MYCGS</name>
<sequence>MDRLLGMNSAMRKFGWAVSIASALLVTDRKVPGNRQADDDRHYAQHDAGNRDTVVVGFAASDPRSPEGSHHHGADAEDDS</sequence>
<dbReference type="EMBL" id="LQOX01000099">
    <property type="protein sequence ID" value="ORV69691.1"/>
    <property type="molecule type" value="Genomic_DNA"/>
</dbReference>
<feature type="compositionally biased region" description="Basic and acidic residues" evidence="1">
    <location>
        <begin position="32"/>
        <end position="50"/>
    </location>
</feature>
<reference evidence="2 3" key="1">
    <citation type="submission" date="2016-01" db="EMBL/GenBank/DDBJ databases">
        <title>The new phylogeny of the genus Mycobacterium.</title>
        <authorList>
            <person name="Tarcisio F."/>
            <person name="Conor M."/>
            <person name="Antonella G."/>
            <person name="Elisabetta G."/>
            <person name="Giulia F.S."/>
            <person name="Sara T."/>
            <person name="Anna F."/>
            <person name="Clotilde B."/>
            <person name="Roberto B."/>
            <person name="Veronica D.S."/>
            <person name="Fabio R."/>
            <person name="Monica P."/>
            <person name="Olivier J."/>
            <person name="Enrico T."/>
            <person name="Nicola S."/>
        </authorList>
    </citation>
    <scope>NUCLEOTIDE SEQUENCE [LARGE SCALE GENOMIC DNA]</scope>
    <source>
        <strain evidence="2 3">DSM 43505</strain>
    </source>
</reference>
<keyword evidence="3" id="KW-1185">Reference proteome</keyword>
<proteinExistence type="predicted"/>